<dbReference type="GeneID" id="74897055"/>
<dbReference type="Proteomes" id="UP000000560">
    <property type="component" value="Chromosome V"/>
</dbReference>
<reference evidence="2" key="2">
    <citation type="journal article" date="2009" name="Fungal Genet. Biol.">
        <title>The 2008 update of the Aspergillus nidulans genome annotation: a community effort.</title>
        <authorList>
            <person name="Wortman J.R."/>
            <person name="Gilsenan J.M."/>
            <person name="Joardar V."/>
            <person name="Deegan J."/>
            <person name="Clutterbuck J."/>
            <person name="Andersen M.R."/>
            <person name="Archer D."/>
            <person name="Bencina M."/>
            <person name="Braus G."/>
            <person name="Coutinho P."/>
            <person name="von Dohren H."/>
            <person name="Doonan J."/>
            <person name="Driessen A.J."/>
            <person name="Durek P."/>
            <person name="Espeso E."/>
            <person name="Fekete E."/>
            <person name="Flipphi M."/>
            <person name="Estrada C.G."/>
            <person name="Geysens S."/>
            <person name="Goldman G."/>
            <person name="de Groot P.W."/>
            <person name="Hansen K."/>
            <person name="Harris S.D."/>
            <person name="Heinekamp T."/>
            <person name="Helmstaedt K."/>
            <person name="Henrissat B."/>
            <person name="Hofmann G."/>
            <person name="Homan T."/>
            <person name="Horio T."/>
            <person name="Horiuchi H."/>
            <person name="James S."/>
            <person name="Jones M."/>
            <person name="Karaffa L."/>
            <person name="Karanyi Z."/>
            <person name="Kato M."/>
            <person name="Keller N."/>
            <person name="Kelly D.E."/>
            <person name="Kiel J.A."/>
            <person name="Kim J.M."/>
            <person name="van der Klei I.J."/>
            <person name="Klis F.M."/>
            <person name="Kovalchuk A."/>
            <person name="Krasevec N."/>
            <person name="Kubicek C.P."/>
            <person name="Liu B."/>
            <person name="Maccabe A."/>
            <person name="Meyer V."/>
            <person name="Mirabito P."/>
            <person name="Miskei M."/>
            <person name="Mos M."/>
            <person name="Mullins J."/>
            <person name="Nelson D.R."/>
            <person name="Nielsen J."/>
            <person name="Oakley B.R."/>
            <person name="Osmani S.A."/>
            <person name="Pakula T."/>
            <person name="Paszewski A."/>
            <person name="Paulsen I."/>
            <person name="Pilsyk S."/>
            <person name="Pocsi I."/>
            <person name="Punt P.J."/>
            <person name="Ram A.F."/>
            <person name="Ren Q."/>
            <person name="Robellet X."/>
            <person name="Robson G."/>
            <person name="Seiboth B."/>
            <person name="van Solingen P."/>
            <person name="Specht T."/>
            <person name="Sun J."/>
            <person name="Taheri-Talesh N."/>
            <person name="Takeshita N."/>
            <person name="Ussery D."/>
            <person name="vanKuyk P.A."/>
            <person name="Visser H."/>
            <person name="van de Vondervoort P.J."/>
            <person name="de Vries R.P."/>
            <person name="Walton J."/>
            <person name="Xiang X."/>
            <person name="Xiong Y."/>
            <person name="Zeng A.P."/>
            <person name="Brandt B.W."/>
            <person name="Cornell M.J."/>
            <person name="van den Hondel C.A."/>
            <person name="Visser J."/>
            <person name="Oliver S.G."/>
            <person name="Turner G."/>
        </authorList>
    </citation>
    <scope>GENOME REANNOTATION</scope>
    <source>
        <strain evidence="2">FGSC A4 / ATCC 38163 / CBS 112.46 / NRRL 194 / M139</strain>
    </source>
</reference>
<sequence>MSLNLESDPLHGVMSLRMGKSQLTALSLDPLRPRPGPVFEPMINGYLHCGLYLHERLQAAFYAGS</sequence>
<dbReference type="InParanoid" id="C8VGK5"/>
<dbReference type="HOGENOM" id="CLU_2849670_0_0_1"/>
<dbReference type="RefSeq" id="XP_050468269.1">
    <property type="nucleotide sequence ID" value="XM_050612335.1"/>
</dbReference>
<dbReference type="KEGG" id="ani:ANIA_11478"/>
<evidence type="ECO:0000313" key="2">
    <source>
        <dbReference type="Proteomes" id="UP000000560"/>
    </source>
</evidence>
<protein>
    <submittedName>
        <fullName evidence="1">Uncharacterized protein</fullName>
    </submittedName>
</protein>
<dbReference type="AlphaFoldDB" id="C8VGK5"/>
<name>C8VGK5_EMENI</name>
<dbReference type="EMBL" id="BN001305">
    <property type="protein sequence ID" value="CBF81944.1"/>
    <property type="molecule type" value="Genomic_DNA"/>
</dbReference>
<keyword evidence="2" id="KW-1185">Reference proteome</keyword>
<evidence type="ECO:0000313" key="1">
    <source>
        <dbReference type="EMBL" id="CBF81944.1"/>
    </source>
</evidence>
<organism evidence="1 2">
    <name type="scientific">Emericella nidulans (strain FGSC A4 / ATCC 38163 / CBS 112.46 / NRRL 194 / M139)</name>
    <name type="common">Aspergillus nidulans</name>
    <dbReference type="NCBI Taxonomy" id="227321"/>
    <lineage>
        <taxon>Eukaryota</taxon>
        <taxon>Fungi</taxon>
        <taxon>Dikarya</taxon>
        <taxon>Ascomycota</taxon>
        <taxon>Pezizomycotina</taxon>
        <taxon>Eurotiomycetes</taxon>
        <taxon>Eurotiomycetidae</taxon>
        <taxon>Eurotiales</taxon>
        <taxon>Aspergillaceae</taxon>
        <taxon>Aspergillus</taxon>
        <taxon>Aspergillus subgen. Nidulantes</taxon>
    </lineage>
</organism>
<accession>C8VGK5</accession>
<gene>
    <name evidence="1" type="ORF">ANIA_11478</name>
</gene>
<reference evidence="2" key="1">
    <citation type="journal article" date="2005" name="Nature">
        <title>Sequencing of Aspergillus nidulans and comparative analysis with A. fumigatus and A. oryzae.</title>
        <authorList>
            <person name="Galagan J.E."/>
            <person name="Calvo S.E."/>
            <person name="Cuomo C."/>
            <person name="Ma L.J."/>
            <person name="Wortman J.R."/>
            <person name="Batzoglou S."/>
            <person name="Lee S.I."/>
            <person name="Basturkmen M."/>
            <person name="Spevak C.C."/>
            <person name="Clutterbuck J."/>
            <person name="Kapitonov V."/>
            <person name="Jurka J."/>
            <person name="Scazzocchio C."/>
            <person name="Farman M."/>
            <person name="Butler J."/>
            <person name="Purcell S."/>
            <person name="Harris S."/>
            <person name="Braus G.H."/>
            <person name="Draht O."/>
            <person name="Busch S."/>
            <person name="D'Enfert C."/>
            <person name="Bouchier C."/>
            <person name="Goldman G.H."/>
            <person name="Bell-Pedersen D."/>
            <person name="Griffiths-Jones S."/>
            <person name="Doonan J.H."/>
            <person name="Yu J."/>
            <person name="Vienken K."/>
            <person name="Pain A."/>
            <person name="Freitag M."/>
            <person name="Selker E.U."/>
            <person name="Archer D.B."/>
            <person name="Penalva M.A."/>
            <person name="Oakley B.R."/>
            <person name="Momany M."/>
            <person name="Tanaka T."/>
            <person name="Kumagai T."/>
            <person name="Asai K."/>
            <person name="Machida M."/>
            <person name="Nierman W.C."/>
            <person name="Denning D.W."/>
            <person name="Caddick M."/>
            <person name="Hynes M."/>
            <person name="Paoletti M."/>
            <person name="Fischer R."/>
            <person name="Miller B."/>
            <person name="Dyer P."/>
            <person name="Sachs M.S."/>
            <person name="Osmani S.A."/>
            <person name="Birren B.W."/>
        </authorList>
    </citation>
    <scope>NUCLEOTIDE SEQUENCE [LARGE SCALE GENOMIC DNA]</scope>
    <source>
        <strain evidence="2">FGSC A4 / ATCC 38163 / CBS 112.46 / NRRL 194 / M139</strain>
    </source>
</reference>
<proteinExistence type="predicted"/>